<accession>A0A1Z5KNX3</accession>
<name>A0A1Z5KNX3_FISSO</name>
<dbReference type="SUPFAM" id="SSF63748">
    <property type="entry name" value="Tudor/PWWP/MBT"/>
    <property type="match status" value="1"/>
</dbReference>
<sequence length="904" mass="104910">MQANQEEKKSEEEALRDYQEEASTDDEHGVERDLLLLRTRQEQIRDFLAAESSEDESSDSQTVTEEVKQPPVKRQTFSSSRWVKCLIDLPLIVIMTSWLLCSGCLTLYHQFYEPLFDRAQRTDTDLLHEYTYYERHCNQYDISTHTASDLLLPERGGVSHMLQHGAAVIPQVLTKDTVEELRAYIMHRNAGVTDREAYPVSQGESRVSYGIDATEHPAVTQALKEVAEHPLLRPLLQELLGDVDPAVAEITAITSWAGAVSQVWHPDTKSDGNALKFARTYSHSYSLFLPLQNVTERMGATDLCPGTHYCANDLDAVCEANKLGLHLAGPQGQYFPAGHGALINQHVWHRGSAHTDPEAPHRVVFIVSFLARPRVHANDARQLSRGTYFHQKWNMWGHTLRDLQDASSMRWPFSVLRALSLWKPRTRHWGYDLVTAVYMRFSNGQLEDEDLPLRFLPKLKDLGFPKFLQGRLLSRRASQKQRWQFFLRETLEKTRDFLTRVNLWTHGIYLACLFLVALVRWQPRLVPTTIFRWTQTHAILVLIATGVYMRILQSQWGHDVTSGRYLMRPFPAVTLQHQSEKELSVRMPTTLPQRTDVLIGTRYDAPFLGSYDQWLDFHPGNMRLIQWTKQNAGFYKSNHNSALWSLFEESQLKDLEKGRFLLQDYRTGDWRIMSESQKRKRIRHELQERAYGILRELQRSIRCLMADLRFGFQCRGNSRMCTESQESLRQWEDTLFEPTSVYVKTRSNTTHLTLPSLLRVKSFLRPINDRRTSRKRSSMPPQSVHDETFKVGDLVWCIHDNTSWYPGTVLQEQPHGHFTIAYNDGTVDYEVQPSRLRPQEPVTQGDRVLGCYSDEFRDCYPGVIERVWPSGGVMIVFEDGDVEWHMTPDRFYKEPFAYAWEYYA</sequence>
<dbReference type="Gene3D" id="2.60.120.620">
    <property type="entry name" value="q2cbj1_9rhob like domain"/>
    <property type="match status" value="1"/>
</dbReference>
<dbReference type="InterPro" id="IPR051961">
    <property type="entry name" value="Fungal_Metabolite_Diox"/>
</dbReference>
<feature type="region of interest" description="Disordered" evidence="1">
    <location>
        <begin position="1"/>
        <end position="32"/>
    </location>
</feature>
<dbReference type="OrthoDB" id="43616at2759"/>
<evidence type="ECO:0000313" key="4">
    <source>
        <dbReference type="Proteomes" id="UP000198406"/>
    </source>
</evidence>
<keyword evidence="2" id="KW-0812">Transmembrane</keyword>
<dbReference type="EMBL" id="BDSP01000262">
    <property type="protein sequence ID" value="GAX27976.1"/>
    <property type="molecule type" value="Genomic_DNA"/>
</dbReference>
<dbReference type="AlphaFoldDB" id="A0A1Z5KNX3"/>
<comment type="caution">
    <text evidence="3">The sequence shown here is derived from an EMBL/GenBank/DDBJ whole genome shotgun (WGS) entry which is preliminary data.</text>
</comment>
<feature type="region of interest" description="Disordered" evidence="1">
    <location>
        <begin position="50"/>
        <end position="69"/>
    </location>
</feature>
<dbReference type="Proteomes" id="UP000198406">
    <property type="component" value="Unassembled WGS sequence"/>
</dbReference>
<dbReference type="CDD" id="cd04508">
    <property type="entry name" value="Tudor_SF"/>
    <property type="match status" value="2"/>
</dbReference>
<keyword evidence="2" id="KW-1133">Transmembrane helix</keyword>
<feature type="transmembrane region" description="Helical" evidence="2">
    <location>
        <begin position="82"/>
        <end position="100"/>
    </location>
</feature>
<keyword evidence="4" id="KW-1185">Reference proteome</keyword>
<evidence type="ECO:0000313" key="3">
    <source>
        <dbReference type="EMBL" id="GAX27976.1"/>
    </source>
</evidence>
<evidence type="ECO:0008006" key="5">
    <source>
        <dbReference type="Google" id="ProtNLM"/>
    </source>
</evidence>
<dbReference type="SUPFAM" id="SSF51197">
    <property type="entry name" value="Clavaminate synthase-like"/>
    <property type="match status" value="1"/>
</dbReference>
<dbReference type="InParanoid" id="A0A1Z5KNX3"/>
<evidence type="ECO:0000256" key="1">
    <source>
        <dbReference type="SAM" id="MobiDB-lite"/>
    </source>
</evidence>
<evidence type="ECO:0000256" key="2">
    <source>
        <dbReference type="SAM" id="Phobius"/>
    </source>
</evidence>
<dbReference type="PANTHER" id="PTHR37563">
    <property type="entry name" value="PHYTANOYL-COA DIOXYGENASE FAMILY PROTEIN (AFU_ORTHOLOGUE AFUA_2G03330)"/>
    <property type="match status" value="1"/>
</dbReference>
<dbReference type="PANTHER" id="PTHR37563:SF2">
    <property type="entry name" value="PHYTANOYL-COA DIOXYGENASE FAMILY PROTEIN (AFU_ORTHOLOGUE AFUA_2G03330)"/>
    <property type="match status" value="1"/>
</dbReference>
<dbReference type="Gene3D" id="2.30.30.140">
    <property type="match status" value="2"/>
</dbReference>
<proteinExistence type="predicted"/>
<keyword evidence="2" id="KW-0472">Membrane</keyword>
<reference evidence="3 4" key="1">
    <citation type="journal article" date="2015" name="Plant Cell">
        <title>Oil accumulation by the oleaginous diatom Fistulifera solaris as revealed by the genome and transcriptome.</title>
        <authorList>
            <person name="Tanaka T."/>
            <person name="Maeda Y."/>
            <person name="Veluchamy A."/>
            <person name="Tanaka M."/>
            <person name="Abida H."/>
            <person name="Marechal E."/>
            <person name="Bowler C."/>
            <person name="Muto M."/>
            <person name="Sunaga Y."/>
            <person name="Tanaka M."/>
            <person name="Yoshino T."/>
            <person name="Taniguchi T."/>
            <person name="Fukuda Y."/>
            <person name="Nemoto M."/>
            <person name="Matsumoto M."/>
            <person name="Wong P.S."/>
            <person name="Aburatani S."/>
            <person name="Fujibuchi W."/>
        </authorList>
    </citation>
    <scope>NUCLEOTIDE SEQUENCE [LARGE SCALE GENOMIC DNA]</scope>
    <source>
        <strain evidence="3 4">JPCC DA0580</strain>
    </source>
</reference>
<organism evidence="3 4">
    <name type="scientific">Fistulifera solaris</name>
    <name type="common">Oleaginous diatom</name>
    <dbReference type="NCBI Taxonomy" id="1519565"/>
    <lineage>
        <taxon>Eukaryota</taxon>
        <taxon>Sar</taxon>
        <taxon>Stramenopiles</taxon>
        <taxon>Ochrophyta</taxon>
        <taxon>Bacillariophyta</taxon>
        <taxon>Bacillariophyceae</taxon>
        <taxon>Bacillariophycidae</taxon>
        <taxon>Naviculales</taxon>
        <taxon>Naviculaceae</taxon>
        <taxon>Fistulifera</taxon>
    </lineage>
</organism>
<gene>
    <name evidence="3" type="ORF">FisN_32Lh007</name>
</gene>
<protein>
    <recommendedName>
        <fullName evidence="5">PWWP domain-containing protein</fullName>
    </recommendedName>
</protein>